<feature type="region of interest" description="Disordered" evidence="2">
    <location>
        <begin position="105"/>
        <end position="197"/>
    </location>
</feature>
<protein>
    <submittedName>
        <fullName evidence="5">Uncharacterized protein LOC102803463</fullName>
    </submittedName>
</protein>
<dbReference type="RefSeq" id="XP_006821299.1">
    <property type="nucleotide sequence ID" value="XM_006821236.1"/>
</dbReference>
<reference evidence="5" key="1">
    <citation type="submission" date="2025-08" db="UniProtKB">
        <authorList>
            <consortium name="RefSeq"/>
        </authorList>
    </citation>
    <scope>IDENTIFICATION</scope>
    <source>
        <tissue evidence="5">Testes</tissue>
    </source>
</reference>
<dbReference type="InterPro" id="IPR011992">
    <property type="entry name" value="EF-hand-dom_pair"/>
</dbReference>
<dbReference type="Proteomes" id="UP000694865">
    <property type="component" value="Unplaced"/>
</dbReference>
<evidence type="ECO:0000313" key="4">
    <source>
        <dbReference type="Proteomes" id="UP000694865"/>
    </source>
</evidence>
<feature type="compositionally biased region" description="Basic and acidic residues" evidence="2">
    <location>
        <begin position="130"/>
        <end position="141"/>
    </location>
</feature>
<feature type="compositionally biased region" description="Polar residues" evidence="2">
    <location>
        <begin position="181"/>
        <end position="197"/>
    </location>
</feature>
<feature type="domain" description="Suppressor APC" evidence="3">
    <location>
        <begin position="19"/>
        <end position="97"/>
    </location>
</feature>
<keyword evidence="4" id="KW-1185">Reference proteome</keyword>
<evidence type="ECO:0000256" key="1">
    <source>
        <dbReference type="SAM" id="Coils"/>
    </source>
</evidence>
<dbReference type="InterPro" id="IPR026828">
    <property type="entry name" value="SAPC2_1/2"/>
</dbReference>
<dbReference type="SUPFAM" id="SSF47473">
    <property type="entry name" value="EF-hand"/>
    <property type="match status" value="1"/>
</dbReference>
<proteinExistence type="predicted"/>
<name>A0ABM0MMQ8_SACKO</name>
<evidence type="ECO:0000313" key="5">
    <source>
        <dbReference type="RefSeq" id="XP_006821299.1"/>
    </source>
</evidence>
<evidence type="ECO:0000256" key="2">
    <source>
        <dbReference type="SAM" id="MobiDB-lite"/>
    </source>
</evidence>
<keyword evidence="1" id="KW-0175">Coiled coil</keyword>
<dbReference type="PANTHER" id="PTHR14907">
    <property type="entry name" value="FI14130P"/>
    <property type="match status" value="1"/>
</dbReference>
<dbReference type="GeneID" id="102803463"/>
<feature type="coiled-coil region" evidence="1">
    <location>
        <begin position="286"/>
        <end position="327"/>
    </location>
</feature>
<gene>
    <name evidence="5" type="primary">LOC102803463</name>
</gene>
<sequence>MSKMTTKPPRVHPGSTLDGLPRSFVSSLRILFDVLDEEGKGMVHLSDIESRWQGDGIQELPSGVLEALRKVTPKNGYLSFERFCAGLKIALIRKRTETKGVVKTIAGPQNGTNQAPARAKSMPQLQDPLTKTEHARTHSGEGRQPPRVMDKAAPQIGPGGGNSKTSIVDALRSWQKEQLKKTSGSRESGDGRSTSNNDKLMYVEDRELPNSYVFSRGSHLYCRCVNSWQGSNSLAMFVQSFPTHMHLAVNHIFTADESIHGKSFPTHMQLAVDHVFTADEEKDYMVKTLREQNRQLTKEVSEKGEKVTQLEREKQALIRELFEVRAKTSRPRDSADNTTFM</sequence>
<accession>A0ABM0MMQ8</accession>
<dbReference type="PANTHER" id="PTHR14907:SF2">
    <property type="entry name" value="SUPPRESSOR APC DOMAIN-CONTAINING PROTEIN 2"/>
    <property type="match status" value="1"/>
</dbReference>
<evidence type="ECO:0000259" key="3">
    <source>
        <dbReference type="Pfam" id="PF25825"/>
    </source>
</evidence>
<dbReference type="Pfam" id="PF25825">
    <property type="entry name" value="SAPC2_N"/>
    <property type="match status" value="1"/>
</dbReference>
<dbReference type="InterPro" id="IPR057953">
    <property type="entry name" value="SAPC2_N"/>
</dbReference>
<organism evidence="4 5">
    <name type="scientific">Saccoglossus kowalevskii</name>
    <name type="common">Acorn worm</name>
    <dbReference type="NCBI Taxonomy" id="10224"/>
    <lineage>
        <taxon>Eukaryota</taxon>
        <taxon>Metazoa</taxon>
        <taxon>Hemichordata</taxon>
        <taxon>Enteropneusta</taxon>
        <taxon>Harrimaniidae</taxon>
        <taxon>Saccoglossus</taxon>
    </lineage>
</organism>